<sequence length="124" mass="14488">MASSKTYQKPMLEQMDKAFFLKLRTSRAPSQRFSPISKNIRISQSRKHLPIESEVAKAELLCDLNRKVLNQLVDERKKAQLLLKDALQNIKLLQRELDQPLTQRKQLSQDLQSMNLLLKDIMNK</sequence>
<dbReference type="Proteomes" id="UP000092460">
    <property type="component" value="Unassembled WGS sequence"/>
</dbReference>
<protein>
    <submittedName>
        <fullName evidence="2">Uncharacterized protein</fullName>
    </submittedName>
</protein>
<dbReference type="EnsemblMetazoa" id="GPPI043851-RA">
    <property type="protein sequence ID" value="GPPI043851-PA"/>
    <property type="gene ID" value="GPPI043851"/>
</dbReference>
<name>A0A1B0BXZ5_9MUSC</name>
<dbReference type="EMBL" id="JXJN01022426">
    <property type="status" value="NOT_ANNOTATED_CDS"/>
    <property type="molecule type" value="Genomic_DNA"/>
</dbReference>
<accession>A0A1B0BXZ5</accession>
<feature type="coiled-coil region" evidence="1">
    <location>
        <begin position="69"/>
        <end position="124"/>
    </location>
</feature>
<organism evidence="2 3">
    <name type="scientific">Glossina palpalis gambiensis</name>
    <dbReference type="NCBI Taxonomy" id="67801"/>
    <lineage>
        <taxon>Eukaryota</taxon>
        <taxon>Metazoa</taxon>
        <taxon>Ecdysozoa</taxon>
        <taxon>Arthropoda</taxon>
        <taxon>Hexapoda</taxon>
        <taxon>Insecta</taxon>
        <taxon>Pterygota</taxon>
        <taxon>Neoptera</taxon>
        <taxon>Endopterygota</taxon>
        <taxon>Diptera</taxon>
        <taxon>Brachycera</taxon>
        <taxon>Muscomorpha</taxon>
        <taxon>Hippoboscoidea</taxon>
        <taxon>Glossinidae</taxon>
        <taxon>Glossina</taxon>
    </lineage>
</organism>
<dbReference type="AlphaFoldDB" id="A0A1B0BXZ5"/>
<keyword evidence="3" id="KW-1185">Reference proteome</keyword>
<reference evidence="2" key="2">
    <citation type="submission" date="2020-05" db="UniProtKB">
        <authorList>
            <consortium name="EnsemblMetazoa"/>
        </authorList>
    </citation>
    <scope>IDENTIFICATION</scope>
    <source>
        <strain evidence="2">IAEA</strain>
    </source>
</reference>
<proteinExistence type="predicted"/>
<evidence type="ECO:0000313" key="2">
    <source>
        <dbReference type="EnsemblMetazoa" id="GPPI043851-PA"/>
    </source>
</evidence>
<dbReference type="VEuPathDB" id="VectorBase:GPPI043851"/>
<evidence type="ECO:0000256" key="1">
    <source>
        <dbReference type="SAM" id="Coils"/>
    </source>
</evidence>
<keyword evidence="1" id="KW-0175">Coiled coil</keyword>
<reference evidence="3" key="1">
    <citation type="submission" date="2015-01" db="EMBL/GenBank/DDBJ databases">
        <authorList>
            <person name="Aksoy S."/>
            <person name="Warren W."/>
            <person name="Wilson R.K."/>
        </authorList>
    </citation>
    <scope>NUCLEOTIDE SEQUENCE [LARGE SCALE GENOMIC DNA]</scope>
    <source>
        <strain evidence="3">IAEA</strain>
    </source>
</reference>
<evidence type="ECO:0000313" key="3">
    <source>
        <dbReference type="Proteomes" id="UP000092460"/>
    </source>
</evidence>